<evidence type="ECO:0000313" key="2">
    <source>
        <dbReference type="EMBL" id="KKN05282.1"/>
    </source>
</evidence>
<protein>
    <submittedName>
        <fullName evidence="2">Uncharacterized protein</fullName>
    </submittedName>
</protein>
<proteinExistence type="predicted"/>
<evidence type="ECO:0000256" key="1">
    <source>
        <dbReference type="SAM" id="MobiDB-lite"/>
    </source>
</evidence>
<dbReference type="EMBL" id="LAZR01004823">
    <property type="protein sequence ID" value="KKN05282.1"/>
    <property type="molecule type" value="Genomic_DNA"/>
</dbReference>
<comment type="caution">
    <text evidence="2">The sequence shown here is derived from an EMBL/GenBank/DDBJ whole genome shotgun (WGS) entry which is preliminary data.</text>
</comment>
<feature type="region of interest" description="Disordered" evidence="1">
    <location>
        <begin position="31"/>
        <end position="52"/>
    </location>
</feature>
<sequence length="95" mass="9803">MAVLGRTYCSQPVVVPAGVYQRVAGLSSKARAGGFSGSNGLEDATPPEARSGFDPATVTSKFAIVGAAGRACVGMAVTSDLPTRNRRILHLQNQL</sequence>
<reference evidence="2" key="1">
    <citation type="journal article" date="2015" name="Nature">
        <title>Complex archaea that bridge the gap between prokaryotes and eukaryotes.</title>
        <authorList>
            <person name="Spang A."/>
            <person name="Saw J.H."/>
            <person name="Jorgensen S.L."/>
            <person name="Zaremba-Niedzwiedzka K."/>
            <person name="Martijn J."/>
            <person name="Lind A.E."/>
            <person name="van Eijk R."/>
            <person name="Schleper C."/>
            <person name="Guy L."/>
            <person name="Ettema T.J."/>
        </authorList>
    </citation>
    <scope>NUCLEOTIDE SEQUENCE</scope>
</reference>
<accession>A0A0F9N0Q4</accession>
<organism evidence="2">
    <name type="scientific">marine sediment metagenome</name>
    <dbReference type="NCBI Taxonomy" id="412755"/>
    <lineage>
        <taxon>unclassified sequences</taxon>
        <taxon>metagenomes</taxon>
        <taxon>ecological metagenomes</taxon>
    </lineage>
</organism>
<dbReference type="AlphaFoldDB" id="A0A0F9N0Q4"/>
<name>A0A0F9N0Q4_9ZZZZ</name>
<gene>
    <name evidence="2" type="ORF">LCGC14_1088960</name>
</gene>